<proteinExistence type="predicted"/>
<comment type="caution">
    <text evidence="2">The sequence shown here is derived from an EMBL/GenBank/DDBJ whole genome shotgun (WGS) entry which is preliminary data.</text>
</comment>
<protein>
    <submittedName>
        <fullName evidence="2">Uncharacterized protein</fullName>
    </submittedName>
</protein>
<reference evidence="2 3" key="1">
    <citation type="submission" date="2017-10" db="EMBL/GenBank/DDBJ databases">
        <title>Sequencing the genomes of 1000 actinobacteria strains.</title>
        <authorList>
            <person name="Klenk H.-P."/>
        </authorList>
    </citation>
    <scope>NUCLEOTIDE SEQUENCE [LARGE SCALE GENOMIC DNA]</scope>
    <source>
        <strain evidence="2 3">DSM 21838</strain>
    </source>
</reference>
<dbReference type="RefSeq" id="WP_143427008.1">
    <property type="nucleotide sequence ID" value="NZ_PDJI01000004.1"/>
</dbReference>
<sequence>MGAVSDAPDDSARILRTPPLSWRNRVLLAVGVVTLVGLGVWTLVSGGELITVAPLALSATFLIIRFSPRRIELWPTELALSSPLRTRRIPYASIKSVHGDAGRLAWSMVLQMDLQDGKRIKLPLVETPIVETYDLITRHAGIQGSSEIRRGEDDVDEERP</sequence>
<keyword evidence="1" id="KW-0812">Transmembrane</keyword>
<dbReference type="AlphaFoldDB" id="A0A2A9ELG1"/>
<evidence type="ECO:0000313" key="2">
    <source>
        <dbReference type="EMBL" id="PFG39927.1"/>
    </source>
</evidence>
<gene>
    <name evidence="2" type="ORF">ATJ97_2447</name>
</gene>
<keyword evidence="1" id="KW-0472">Membrane</keyword>
<feature type="transmembrane region" description="Helical" evidence="1">
    <location>
        <begin position="26"/>
        <end position="43"/>
    </location>
</feature>
<evidence type="ECO:0000256" key="1">
    <source>
        <dbReference type="SAM" id="Phobius"/>
    </source>
</evidence>
<organism evidence="2 3">
    <name type="scientific">Georgenia soli</name>
    <dbReference type="NCBI Taxonomy" id="638953"/>
    <lineage>
        <taxon>Bacteria</taxon>
        <taxon>Bacillati</taxon>
        <taxon>Actinomycetota</taxon>
        <taxon>Actinomycetes</taxon>
        <taxon>Micrococcales</taxon>
        <taxon>Bogoriellaceae</taxon>
        <taxon>Georgenia</taxon>
    </lineage>
</organism>
<dbReference type="EMBL" id="PDJI01000004">
    <property type="protein sequence ID" value="PFG39927.1"/>
    <property type="molecule type" value="Genomic_DNA"/>
</dbReference>
<dbReference type="Proteomes" id="UP000222106">
    <property type="component" value="Unassembled WGS sequence"/>
</dbReference>
<evidence type="ECO:0000313" key="3">
    <source>
        <dbReference type="Proteomes" id="UP000222106"/>
    </source>
</evidence>
<accession>A0A2A9ELG1</accession>
<keyword evidence="1" id="KW-1133">Transmembrane helix</keyword>
<feature type="transmembrane region" description="Helical" evidence="1">
    <location>
        <begin position="49"/>
        <end position="66"/>
    </location>
</feature>
<name>A0A2A9ELG1_9MICO</name>
<keyword evidence="3" id="KW-1185">Reference proteome</keyword>